<dbReference type="Proteomes" id="UP001324427">
    <property type="component" value="Unassembled WGS sequence"/>
</dbReference>
<evidence type="ECO:0000256" key="1">
    <source>
        <dbReference type="SAM" id="Phobius"/>
    </source>
</evidence>
<sequence>MAPKIGLVSEDYELLTSGQNTALPYTTHRSLRSFLWHNPAILAALIFDRRDDLWPALTQRIHAAGHRPLPGRQQSAYVSSPAALWHARGGYHISVLVTITLTALLLKANSVIVGHAFSLVRTLTTFYSNHTAGGGTGFGFVQSSPPGMLPDAVGNTFPVYNAWANGLSSEPMPEQRDYIFDRSNLTDIGNFSIHAVKAQKHINCSSMPINITQDVQDAKYANAYFSVATNSGADVQLRLQGQMTLWVDQWQKLDNTSAVTRIFFAAINGSIEGGFGNQSKEKMLDHNYNSISSLACDVSVSLANSTLCVPSSACEIINATLSSIPTLNGDDTYRDAVWLAAAVTTFGTLALPVAYTSWAADDVPSHWTQATLTNFIEVGSGALGMVFTRSWDEGFQTIVSTQKTQRLHPARPYFLLIPLVLVLGSVVVQALISTLMYRSSDVPVTRLGSTSEIIVSGETNDMKAAVEEARKGSHPSDELNHLRVRYGIVADGYDGLARKGRLTSFPRKRVYGAAGNKLI</sequence>
<protein>
    <submittedName>
        <fullName evidence="2">Uncharacterized protein</fullName>
    </submittedName>
</protein>
<evidence type="ECO:0000313" key="2">
    <source>
        <dbReference type="EMBL" id="KAK4543395.1"/>
    </source>
</evidence>
<evidence type="ECO:0000313" key="3">
    <source>
        <dbReference type="Proteomes" id="UP001324427"/>
    </source>
</evidence>
<organism evidence="2 3">
    <name type="scientific">Oleoguttula mirabilis</name>
    <dbReference type="NCBI Taxonomy" id="1507867"/>
    <lineage>
        <taxon>Eukaryota</taxon>
        <taxon>Fungi</taxon>
        <taxon>Dikarya</taxon>
        <taxon>Ascomycota</taxon>
        <taxon>Pezizomycotina</taxon>
        <taxon>Dothideomycetes</taxon>
        <taxon>Dothideomycetidae</taxon>
        <taxon>Mycosphaerellales</taxon>
        <taxon>Teratosphaeriaceae</taxon>
        <taxon>Oleoguttula</taxon>
    </lineage>
</organism>
<keyword evidence="1" id="KW-1133">Transmembrane helix</keyword>
<proteinExistence type="predicted"/>
<dbReference type="EMBL" id="JAVFHQ010000032">
    <property type="protein sequence ID" value="KAK4543395.1"/>
    <property type="molecule type" value="Genomic_DNA"/>
</dbReference>
<reference evidence="2 3" key="1">
    <citation type="submission" date="2021-11" db="EMBL/GenBank/DDBJ databases">
        <title>Black yeast isolated from Biological Soil Crust.</title>
        <authorList>
            <person name="Kurbessoian T."/>
        </authorList>
    </citation>
    <scope>NUCLEOTIDE SEQUENCE [LARGE SCALE GENOMIC DNA]</scope>
    <source>
        <strain evidence="2 3">CCFEE 5522</strain>
    </source>
</reference>
<keyword evidence="3" id="KW-1185">Reference proteome</keyword>
<gene>
    <name evidence="2" type="ORF">LTR36_005538</name>
</gene>
<dbReference type="AlphaFoldDB" id="A0AAV9JEF1"/>
<feature type="transmembrane region" description="Helical" evidence="1">
    <location>
        <begin position="413"/>
        <end position="437"/>
    </location>
</feature>
<keyword evidence="1" id="KW-0472">Membrane</keyword>
<keyword evidence="1" id="KW-0812">Transmembrane</keyword>
<name>A0AAV9JEF1_9PEZI</name>
<accession>A0AAV9JEF1</accession>
<comment type="caution">
    <text evidence="2">The sequence shown here is derived from an EMBL/GenBank/DDBJ whole genome shotgun (WGS) entry which is preliminary data.</text>
</comment>